<dbReference type="Pfam" id="PF00528">
    <property type="entry name" value="BPD_transp_1"/>
    <property type="match status" value="1"/>
</dbReference>
<dbReference type="RefSeq" id="WP_004624069.1">
    <property type="nucleotide sequence ID" value="NZ_AORV01000021.1"/>
</dbReference>
<dbReference type="InterPro" id="IPR050366">
    <property type="entry name" value="BP-dependent_transpt_permease"/>
</dbReference>
<keyword evidence="3" id="KW-1003">Cell membrane</keyword>
<gene>
    <name evidence="9" type="ORF">CTER_0850</name>
</gene>
<dbReference type="GO" id="GO:0055085">
    <property type="term" value="P:transmembrane transport"/>
    <property type="evidence" value="ECO:0007669"/>
    <property type="project" value="InterPro"/>
</dbReference>
<dbReference type="GO" id="GO:0005886">
    <property type="term" value="C:plasma membrane"/>
    <property type="evidence" value="ECO:0007669"/>
    <property type="project" value="UniProtKB-SubCell"/>
</dbReference>
<evidence type="ECO:0000313" key="9">
    <source>
        <dbReference type="EMBL" id="EMS73191.1"/>
    </source>
</evidence>
<dbReference type="PANTHER" id="PTHR43386:SF1">
    <property type="entry name" value="D,D-DIPEPTIDE TRANSPORT SYSTEM PERMEASE PROTEIN DDPC-RELATED"/>
    <property type="match status" value="1"/>
</dbReference>
<comment type="similarity">
    <text evidence="7">Belongs to the binding-protein-dependent transport system permease family.</text>
</comment>
<keyword evidence="10" id="KW-1185">Reference proteome</keyword>
<dbReference type="Proteomes" id="UP000014155">
    <property type="component" value="Unassembled WGS sequence"/>
</dbReference>
<evidence type="ECO:0000256" key="1">
    <source>
        <dbReference type="ARBA" id="ARBA00004651"/>
    </source>
</evidence>
<keyword evidence="2 7" id="KW-0813">Transport</keyword>
<dbReference type="InterPro" id="IPR000515">
    <property type="entry name" value="MetI-like"/>
</dbReference>
<keyword evidence="6 7" id="KW-0472">Membrane</keyword>
<evidence type="ECO:0000256" key="3">
    <source>
        <dbReference type="ARBA" id="ARBA00022475"/>
    </source>
</evidence>
<feature type="transmembrane region" description="Helical" evidence="7">
    <location>
        <begin position="188"/>
        <end position="217"/>
    </location>
</feature>
<dbReference type="PROSITE" id="PS50928">
    <property type="entry name" value="ABC_TM1"/>
    <property type="match status" value="1"/>
</dbReference>
<dbReference type="eggNOG" id="COG1173">
    <property type="taxonomic scope" value="Bacteria"/>
</dbReference>
<evidence type="ECO:0000259" key="8">
    <source>
        <dbReference type="PROSITE" id="PS50928"/>
    </source>
</evidence>
<evidence type="ECO:0000313" key="10">
    <source>
        <dbReference type="Proteomes" id="UP000014155"/>
    </source>
</evidence>
<organism evidence="9 10">
    <name type="scientific">Ruminiclostridium cellobioparum subsp. termitidis CT1112</name>
    <dbReference type="NCBI Taxonomy" id="1195236"/>
    <lineage>
        <taxon>Bacteria</taxon>
        <taxon>Bacillati</taxon>
        <taxon>Bacillota</taxon>
        <taxon>Clostridia</taxon>
        <taxon>Eubacteriales</taxon>
        <taxon>Oscillospiraceae</taxon>
        <taxon>Ruminiclostridium</taxon>
    </lineage>
</organism>
<evidence type="ECO:0000256" key="4">
    <source>
        <dbReference type="ARBA" id="ARBA00022692"/>
    </source>
</evidence>
<dbReference type="InterPro" id="IPR035906">
    <property type="entry name" value="MetI-like_sf"/>
</dbReference>
<dbReference type="CDD" id="cd06261">
    <property type="entry name" value="TM_PBP2"/>
    <property type="match status" value="1"/>
</dbReference>
<evidence type="ECO:0000256" key="6">
    <source>
        <dbReference type="ARBA" id="ARBA00023136"/>
    </source>
</evidence>
<feature type="transmembrane region" description="Helical" evidence="7">
    <location>
        <begin position="69"/>
        <end position="90"/>
    </location>
</feature>
<feature type="domain" description="ABC transmembrane type-1" evidence="8">
    <location>
        <begin position="67"/>
        <end position="256"/>
    </location>
</feature>
<dbReference type="InterPro" id="IPR025966">
    <property type="entry name" value="OppC_N"/>
</dbReference>
<evidence type="ECO:0000256" key="7">
    <source>
        <dbReference type="RuleBase" id="RU363032"/>
    </source>
</evidence>
<dbReference type="PANTHER" id="PTHR43386">
    <property type="entry name" value="OLIGOPEPTIDE TRANSPORT SYSTEM PERMEASE PROTEIN APPC"/>
    <property type="match status" value="1"/>
</dbReference>
<dbReference type="Pfam" id="PF12911">
    <property type="entry name" value="OppC_N"/>
    <property type="match status" value="1"/>
</dbReference>
<protein>
    <submittedName>
        <fullName evidence="9">Dipeptide/oligopeptide/nickel ABC transporter permease</fullName>
    </submittedName>
</protein>
<evidence type="ECO:0000256" key="2">
    <source>
        <dbReference type="ARBA" id="ARBA00022448"/>
    </source>
</evidence>
<dbReference type="SUPFAM" id="SSF161098">
    <property type="entry name" value="MetI-like"/>
    <property type="match status" value="1"/>
</dbReference>
<feature type="transmembrane region" description="Helical" evidence="7">
    <location>
        <begin position="128"/>
        <end position="146"/>
    </location>
</feature>
<comment type="caution">
    <text evidence="9">The sequence shown here is derived from an EMBL/GenBank/DDBJ whole genome shotgun (WGS) entry which is preliminary data.</text>
</comment>
<dbReference type="Gene3D" id="1.10.3720.10">
    <property type="entry name" value="MetI-like"/>
    <property type="match status" value="1"/>
</dbReference>
<evidence type="ECO:0000256" key="5">
    <source>
        <dbReference type="ARBA" id="ARBA00022989"/>
    </source>
</evidence>
<feature type="transmembrane region" description="Helical" evidence="7">
    <location>
        <begin position="7"/>
        <end position="28"/>
    </location>
</feature>
<dbReference type="PATRIC" id="fig|1195236.3.peg.1143"/>
<sequence length="272" mass="29266">MKRKLQIIIGLALIAAFIFIALLAPVLAPNDPNATDLSRKNAAATKEFPLGCDQMGRCELSRIMYGARYSMGLSVPVLILLAAVSLFAGCYTSYKGGVADEIARLLCEILMAFPLIVIAMALVTSIDNSVLCVLAAIGISMSAWFMRMVRSYAKTECGKEYIESARIAGASELRIVARHLVPNVLPQFMVYFTTGIASAIMAVSSFAFLGIGLMAGTPEWGAMLNEARNSIYTNPGLIIYPGICLVLCCAGFNLLGEGLRDFIGRENEINVT</sequence>
<accession>S0FS77</accession>
<feature type="transmembrane region" description="Helical" evidence="7">
    <location>
        <begin position="102"/>
        <end position="122"/>
    </location>
</feature>
<name>S0FS77_RUMCE</name>
<feature type="transmembrane region" description="Helical" evidence="7">
    <location>
        <begin position="237"/>
        <end position="255"/>
    </location>
</feature>
<dbReference type="EMBL" id="AORV01000021">
    <property type="protein sequence ID" value="EMS73191.1"/>
    <property type="molecule type" value="Genomic_DNA"/>
</dbReference>
<dbReference type="AlphaFoldDB" id="S0FS77"/>
<proteinExistence type="inferred from homology"/>
<keyword evidence="5 7" id="KW-1133">Transmembrane helix</keyword>
<comment type="subcellular location">
    <subcellularLocation>
        <location evidence="1 7">Cell membrane</location>
        <topology evidence="1 7">Multi-pass membrane protein</topology>
    </subcellularLocation>
</comment>
<keyword evidence="4 7" id="KW-0812">Transmembrane</keyword>
<dbReference type="STRING" id="1195236.CTER_0850"/>
<reference evidence="9 10" key="1">
    <citation type="journal article" date="2013" name="Genome Announc.">
        <title>Draft Genome Sequence of the Cellulolytic, Mesophilic, Anaerobic Bacterium Clostridium termitidis Strain CT1112 (DSM 5398).</title>
        <authorList>
            <person name="Lal S."/>
            <person name="Ramachandran U."/>
            <person name="Zhang X."/>
            <person name="Munir R."/>
            <person name="Sparling R."/>
            <person name="Levin D.B."/>
        </authorList>
    </citation>
    <scope>NUCLEOTIDE SEQUENCE [LARGE SCALE GENOMIC DNA]</scope>
    <source>
        <strain evidence="9 10">CT1112</strain>
    </source>
</reference>